<dbReference type="CDD" id="cd00473">
    <property type="entry name" value="bS6"/>
    <property type="match status" value="1"/>
</dbReference>
<dbReference type="InterPro" id="IPR000529">
    <property type="entry name" value="Ribosomal_bS6"/>
</dbReference>
<dbReference type="GO" id="GO:0006412">
    <property type="term" value="P:translation"/>
    <property type="evidence" value="ECO:0007669"/>
    <property type="project" value="UniProtKB-UniRule"/>
</dbReference>
<protein>
    <recommendedName>
        <fullName evidence="2 3">Small ribosomal subunit protein bS6</fullName>
    </recommendedName>
</protein>
<proteinExistence type="inferred from homology"/>
<dbReference type="InterPro" id="IPR014717">
    <property type="entry name" value="Transl_elong_EF1B/ribsomal_bS6"/>
</dbReference>
<dbReference type="SUPFAM" id="SSF54995">
    <property type="entry name" value="Ribosomal protein S6"/>
    <property type="match status" value="1"/>
</dbReference>
<dbReference type="InterPro" id="IPR020814">
    <property type="entry name" value="Ribosomal_S6_plastid/chlpt"/>
</dbReference>
<keyword evidence="3" id="KW-0699">rRNA-binding</keyword>
<dbReference type="GO" id="GO:1990904">
    <property type="term" value="C:ribonucleoprotein complex"/>
    <property type="evidence" value="ECO:0007669"/>
    <property type="project" value="UniProtKB-KW"/>
</dbReference>
<dbReference type="Proteomes" id="UP000177006">
    <property type="component" value="Unassembled WGS sequence"/>
</dbReference>
<evidence type="ECO:0000313" key="4">
    <source>
        <dbReference type="EMBL" id="OGD63604.1"/>
    </source>
</evidence>
<comment type="function">
    <text evidence="3">Binds together with bS18 to 16S ribosomal RNA.</text>
</comment>
<evidence type="ECO:0000313" key="5">
    <source>
        <dbReference type="Proteomes" id="UP000177006"/>
    </source>
</evidence>
<gene>
    <name evidence="3" type="primary">rpsF</name>
    <name evidence="4" type="ORF">A2160_01930</name>
</gene>
<dbReference type="AlphaFoldDB" id="A0A1F5E8M8"/>
<evidence type="ECO:0000256" key="3">
    <source>
        <dbReference type="HAMAP-Rule" id="MF_00360"/>
    </source>
</evidence>
<dbReference type="STRING" id="1797457.A2160_01930"/>
<dbReference type="InterPro" id="IPR035980">
    <property type="entry name" value="Ribosomal_bS6_sf"/>
</dbReference>
<dbReference type="HAMAP" id="MF_00360">
    <property type="entry name" value="Ribosomal_bS6"/>
    <property type="match status" value="1"/>
</dbReference>
<accession>A0A1F5E8M8</accession>
<name>A0A1F5E8M8_9BACT</name>
<dbReference type="GO" id="GO:0003735">
    <property type="term" value="F:structural constituent of ribosome"/>
    <property type="evidence" value="ECO:0007669"/>
    <property type="project" value="InterPro"/>
</dbReference>
<dbReference type="Gene3D" id="3.30.70.60">
    <property type="match status" value="1"/>
</dbReference>
<dbReference type="EMBL" id="MEZK01000007">
    <property type="protein sequence ID" value="OGD63604.1"/>
    <property type="molecule type" value="Genomic_DNA"/>
</dbReference>
<dbReference type="GO" id="GO:0019843">
    <property type="term" value="F:rRNA binding"/>
    <property type="evidence" value="ECO:0007669"/>
    <property type="project" value="UniProtKB-UniRule"/>
</dbReference>
<dbReference type="Pfam" id="PF01250">
    <property type="entry name" value="Ribosomal_S6"/>
    <property type="match status" value="1"/>
</dbReference>
<evidence type="ECO:0000256" key="2">
    <source>
        <dbReference type="ARBA" id="ARBA00035294"/>
    </source>
</evidence>
<organism evidence="4 5">
    <name type="scientific">Candidatus Beckwithbacteria bacterium RBG_13_42_9</name>
    <dbReference type="NCBI Taxonomy" id="1797457"/>
    <lineage>
        <taxon>Bacteria</taxon>
        <taxon>Candidatus Beckwithiibacteriota</taxon>
    </lineage>
</organism>
<evidence type="ECO:0000256" key="1">
    <source>
        <dbReference type="ARBA" id="ARBA00009512"/>
    </source>
</evidence>
<sequence length="89" mass="10431">MSKYEVTLLFDKDEKDAKKIAEAIFKSAKVKVVKEEDWKVKPLAYRIKGLDEAHYCLWQVEADPKQLPDLQNRITLEEKVVRNLVVKTK</sequence>
<comment type="similarity">
    <text evidence="1 3">Belongs to the bacterial ribosomal protein bS6 family.</text>
</comment>
<reference evidence="4 5" key="1">
    <citation type="journal article" date="2016" name="Nat. Commun.">
        <title>Thousands of microbial genomes shed light on interconnected biogeochemical processes in an aquifer system.</title>
        <authorList>
            <person name="Anantharaman K."/>
            <person name="Brown C.T."/>
            <person name="Hug L.A."/>
            <person name="Sharon I."/>
            <person name="Castelle C.J."/>
            <person name="Probst A.J."/>
            <person name="Thomas B.C."/>
            <person name="Singh A."/>
            <person name="Wilkins M.J."/>
            <person name="Karaoz U."/>
            <person name="Brodie E.L."/>
            <person name="Williams K.H."/>
            <person name="Hubbard S.S."/>
            <person name="Banfield J.F."/>
        </authorList>
    </citation>
    <scope>NUCLEOTIDE SEQUENCE [LARGE SCALE GENOMIC DNA]</scope>
</reference>
<dbReference type="GO" id="GO:0005840">
    <property type="term" value="C:ribosome"/>
    <property type="evidence" value="ECO:0007669"/>
    <property type="project" value="UniProtKB-KW"/>
</dbReference>
<dbReference type="NCBIfam" id="TIGR00166">
    <property type="entry name" value="S6"/>
    <property type="match status" value="1"/>
</dbReference>
<keyword evidence="3" id="KW-0687">Ribonucleoprotein</keyword>
<keyword evidence="3 4" id="KW-0689">Ribosomal protein</keyword>
<comment type="caution">
    <text evidence="4">The sequence shown here is derived from an EMBL/GenBank/DDBJ whole genome shotgun (WGS) entry which is preliminary data.</text>
</comment>
<keyword evidence="3" id="KW-0694">RNA-binding</keyword>